<dbReference type="EMBL" id="SNRY01001613">
    <property type="protein sequence ID" value="KAA6329656.1"/>
    <property type="molecule type" value="Genomic_DNA"/>
</dbReference>
<proteinExistence type="predicted"/>
<reference evidence="1" key="1">
    <citation type="submission" date="2019-03" db="EMBL/GenBank/DDBJ databases">
        <title>Single cell metagenomics reveals metabolic interactions within the superorganism composed of flagellate Streblomastix strix and complex community of Bacteroidetes bacteria on its surface.</title>
        <authorList>
            <person name="Treitli S.C."/>
            <person name="Kolisko M."/>
            <person name="Husnik F."/>
            <person name="Keeling P."/>
            <person name="Hampl V."/>
        </authorList>
    </citation>
    <scope>NUCLEOTIDE SEQUENCE</scope>
    <source>
        <strain evidence="1">STM</strain>
    </source>
</reference>
<gene>
    <name evidence="1" type="ORF">EZS27_021556</name>
</gene>
<comment type="caution">
    <text evidence="1">The sequence shown here is derived from an EMBL/GenBank/DDBJ whole genome shotgun (WGS) entry which is preliminary data.</text>
</comment>
<accession>A0A5J4R6N7</accession>
<name>A0A5J4R6N7_9ZZZZ</name>
<evidence type="ECO:0000313" key="1">
    <source>
        <dbReference type="EMBL" id="KAA6329656.1"/>
    </source>
</evidence>
<organism evidence="1">
    <name type="scientific">termite gut metagenome</name>
    <dbReference type="NCBI Taxonomy" id="433724"/>
    <lineage>
        <taxon>unclassified sequences</taxon>
        <taxon>metagenomes</taxon>
        <taxon>organismal metagenomes</taxon>
    </lineage>
</organism>
<protein>
    <submittedName>
        <fullName evidence="1">Uncharacterized protein</fullName>
    </submittedName>
</protein>
<dbReference type="AlphaFoldDB" id="A0A5J4R6N7"/>
<sequence>MISYVYLPTSLFVFFAKKTPKSFDFIRNYPTFVLRPCILKWGNTSRFIPALFLPNPLEKPFRNLLKIKPKISDQRINSFHGDN</sequence>